<evidence type="ECO:0000313" key="1">
    <source>
        <dbReference type="EMBL" id="KIJ88209.1"/>
    </source>
</evidence>
<proteinExistence type="predicted"/>
<name>A0A0C2QWJ1_9RICK</name>
<accession>A0A0C2QWJ1</accession>
<dbReference type="RefSeq" id="WP_041079667.1">
    <property type="nucleotide sequence ID" value="NZ_JWSW01000088.1"/>
</dbReference>
<keyword evidence="2" id="KW-1185">Reference proteome</keyword>
<protein>
    <submittedName>
        <fullName evidence="1">Uncharacterized protein</fullName>
    </submittedName>
</protein>
<gene>
    <name evidence="1" type="ORF">SB78_07190</name>
</gene>
<evidence type="ECO:0000313" key="2">
    <source>
        <dbReference type="Proteomes" id="UP000031952"/>
    </source>
</evidence>
<reference evidence="1 2" key="1">
    <citation type="submission" date="2014-12" db="EMBL/GenBank/DDBJ databases">
        <title>Whole genome sequence of Candidatus Rickettsia asemboensis strain NMRCii isolated from cat fleas in west Kenya.</title>
        <authorList>
            <person name="Jima D."/>
            <person name="Luce-Fedrow A."/>
            <person name="Yang Y."/>
            <person name="Maina A.N."/>
            <person name="Snesrud E.C."/>
            <person name="Jarman R.G."/>
            <person name="Richards A.L."/>
            <person name="Hang J."/>
        </authorList>
    </citation>
    <scope>NUCLEOTIDE SEQUENCE [LARGE SCALE GENOMIC DNA]</scope>
    <source>
        <strain evidence="1 2">NMRCii</strain>
    </source>
</reference>
<dbReference type="AlphaFoldDB" id="A0A0C2QWJ1"/>
<dbReference type="Proteomes" id="UP000031952">
    <property type="component" value="Unassembled WGS sequence"/>
</dbReference>
<dbReference type="EMBL" id="JWSW01000088">
    <property type="protein sequence ID" value="KIJ88209.1"/>
    <property type="molecule type" value="Genomic_DNA"/>
</dbReference>
<comment type="caution">
    <text evidence="1">The sequence shown here is derived from an EMBL/GenBank/DDBJ whole genome shotgun (WGS) entry which is preliminary data.</text>
</comment>
<sequence>MLFKNFNLVFTKVTEERTEELINLMNNLCKDFTPILQLTTNAAEAGINSIEFVGDVGDELQYHAAKQFGAACAILSNKIIINADQDIFWLFRNILIELGNAVNTELWKIQMENYKNAEEYAYNMEKAEFITLRNISKLIVEFLESMKTIPAGEELERIGEELLTICETSAEYSFEDYENGPGYIAYRTYHAENWKAFSERKELIKKNEELIDNKNKELIKLTFSNSTLKIGEEYLSIICNIGDPELVDIFLEQVNKIELESFTFDDSWIEWDKNILNKILKHPKKVESEGYLRIVLNNGDSETINILLTHSCDKKVAENLFIKALEKGYLKYIEKLIPYMPQKGEYM</sequence>
<organism evidence="1 2">
    <name type="scientific">Rickettsia asembonensis</name>
    <dbReference type="NCBI Taxonomy" id="1068590"/>
    <lineage>
        <taxon>Bacteria</taxon>
        <taxon>Pseudomonadati</taxon>
        <taxon>Pseudomonadota</taxon>
        <taxon>Alphaproteobacteria</taxon>
        <taxon>Rickettsiales</taxon>
        <taxon>Rickettsiaceae</taxon>
        <taxon>Rickettsieae</taxon>
        <taxon>Rickettsia</taxon>
        <taxon>spotted fever group</taxon>
    </lineage>
</organism>